<comment type="caution">
    <text evidence="2">The sequence shown here is derived from an EMBL/GenBank/DDBJ whole genome shotgun (WGS) entry which is preliminary data.</text>
</comment>
<evidence type="ECO:0000313" key="3">
    <source>
        <dbReference type="Proteomes" id="UP000837803"/>
    </source>
</evidence>
<gene>
    <name evidence="2" type="ORF">LEM8419_02759</name>
</gene>
<dbReference type="EMBL" id="CAKLPZ010000003">
    <property type="protein sequence ID" value="CAH1001851.1"/>
    <property type="molecule type" value="Genomic_DNA"/>
</dbReference>
<organism evidence="2 3">
    <name type="scientific">Neolewinella maritima</name>
    <dbReference type="NCBI Taxonomy" id="1383882"/>
    <lineage>
        <taxon>Bacteria</taxon>
        <taxon>Pseudomonadati</taxon>
        <taxon>Bacteroidota</taxon>
        <taxon>Saprospiria</taxon>
        <taxon>Saprospirales</taxon>
        <taxon>Lewinellaceae</taxon>
        <taxon>Neolewinella</taxon>
    </lineage>
</organism>
<feature type="chain" id="PRO_5045271576" evidence="1">
    <location>
        <begin position="19"/>
        <end position="107"/>
    </location>
</feature>
<dbReference type="RefSeq" id="WP_238751708.1">
    <property type="nucleotide sequence ID" value="NZ_CAKLPZ010000003.1"/>
</dbReference>
<evidence type="ECO:0000313" key="2">
    <source>
        <dbReference type="EMBL" id="CAH1001851.1"/>
    </source>
</evidence>
<keyword evidence="1" id="KW-0732">Signal</keyword>
<dbReference type="Proteomes" id="UP000837803">
    <property type="component" value="Unassembled WGS sequence"/>
</dbReference>
<evidence type="ECO:0000256" key="1">
    <source>
        <dbReference type="SAM" id="SignalP"/>
    </source>
</evidence>
<reference evidence="2" key="1">
    <citation type="submission" date="2021-12" db="EMBL/GenBank/DDBJ databases">
        <authorList>
            <person name="Rodrigo-Torres L."/>
            <person name="Arahal R. D."/>
            <person name="Lucena T."/>
        </authorList>
    </citation>
    <scope>NUCLEOTIDE SEQUENCE</scope>
    <source>
        <strain evidence="2">CECT 8419</strain>
    </source>
</reference>
<proteinExistence type="predicted"/>
<feature type="signal peptide" evidence="1">
    <location>
        <begin position="1"/>
        <end position="18"/>
    </location>
</feature>
<keyword evidence="3" id="KW-1185">Reference proteome</keyword>
<protein>
    <submittedName>
        <fullName evidence="2">Uncharacterized protein</fullName>
    </submittedName>
</protein>
<accession>A0ABM9B3N9</accession>
<sequence>MHYLIFLALLGLPLLATAQERSSYPPVSEDELKLGHYPLFVPEEQPPAATIPSQTTSEVKPELESGPLLLWCRPYLRYRQQRAMRRQHPTTAEDYLLAIQQAVPVVY</sequence>
<name>A0ABM9B3N9_9BACT</name>